<organism evidence="4 5">
    <name type="scientific">Paraburkholderia sabiae</name>
    <dbReference type="NCBI Taxonomy" id="273251"/>
    <lineage>
        <taxon>Bacteria</taxon>
        <taxon>Pseudomonadati</taxon>
        <taxon>Pseudomonadota</taxon>
        <taxon>Betaproteobacteria</taxon>
        <taxon>Burkholderiales</taxon>
        <taxon>Burkholderiaceae</taxon>
        <taxon>Paraburkholderia</taxon>
    </lineage>
</organism>
<dbReference type="InterPro" id="IPR011006">
    <property type="entry name" value="CheY-like_superfamily"/>
</dbReference>
<evidence type="ECO:0000259" key="3">
    <source>
        <dbReference type="PROSITE" id="PS50110"/>
    </source>
</evidence>
<dbReference type="Pfam" id="PF00072">
    <property type="entry name" value="Response_reg"/>
    <property type="match status" value="1"/>
</dbReference>
<dbReference type="InterPro" id="IPR001789">
    <property type="entry name" value="Sig_transdc_resp-reg_receiver"/>
</dbReference>
<proteinExistence type="predicted"/>
<reference evidence="4 5" key="1">
    <citation type="submission" date="2024-01" db="EMBL/GenBank/DDBJ databases">
        <title>The diversity of rhizobia nodulating Mimosa spp. in eleven states of Brazil covering several biomes is determined by host plant, location, and edaphic factors.</title>
        <authorList>
            <person name="Rouws L."/>
            <person name="Barauna A."/>
            <person name="Beukes C."/>
            <person name="De Faria S.M."/>
            <person name="Gross E."/>
            <person name="Dos Reis Junior F.B."/>
            <person name="Simon M."/>
            <person name="Maluk M."/>
            <person name="Odee D.W."/>
            <person name="Kenicer G."/>
            <person name="Young J.P.W."/>
            <person name="Reis V.M."/>
            <person name="Zilli J."/>
            <person name="James E.K."/>
        </authorList>
    </citation>
    <scope>NUCLEOTIDE SEQUENCE [LARGE SCALE GENOMIC DNA]</scope>
    <source>
        <strain evidence="4 5">JPY77</strain>
    </source>
</reference>
<dbReference type="EMBL" id="JAZHGC010000037">
    <property type="protein sequence ID" value="MEM5290515.1"/>
    <property type="molecule type" value="Genomic_DNA"/>
</dbReference>
<keyword evidence="5" id="KW-1185">Reference proteome</keyword>
<evidence type="ECO:0000313" key="4">
    <source>
        <dbReference type="EMBL" id="MEM5290515.1"/>
    </source>
</evidence>
<keyword evidence="1 2" id="KW-0597">Phosphoprotein</keyword>
<protein>
    <submittedName>
        <fullName evidence="4">Response regulator</fullName>
    </submittedName>
</protein>
<dbReference type="Gene3D" id="3.40.50.2300">
    <property type="match status" value="1"/>
</dbReference>
<name>A0ABU9QN72_9BURK</name>
<dbReference type="SMART" id="SM00448">
    <property type="entry name" value="REC"/>
    <property type="match status" value="1"/>
</dbReference>
<evidence type="ECO:0000256" key="2">
    <source>
        <dbReference type="PROSITE-ProRule" id="PRU00169"/>
    </source>
</evidence>
<feature type="domain" description="Response regulatory" evidence="3">
    <location>
        <begin position="1"/>
        <end position="115"/>
    </location>
</feature>
<accession>A0ABU9QN72</accession>
<comment type="caution">
    <text evidence="4">The sequence shown here is derived from an EMBL/GenBank/DDBJ whole genome shotgun (WGS) entry which is preliminary data.</text>
</comment>
<sequence>MVKPGTKTAVSAGLASELLRSIGYEVLGASSASEAATILKKRRDIAVVFTDIAMPYGISGIELAGLVRSEYPAVKVILSSGYPLAVLRDEHGSLGEFTFIHKPYRLADLARALRA</sequence>
<dbReference type="RefSeq" id="WP_233472100.1">
    <property type="nucleotide sequence ID" value="NZ_CAJHCS010000034.1"/>
</dbReference>
<dbReference type="PANTHER" id="PTHR44591:SF3">
    <property type="entry name" value="RESPONSE REGULATORY DOMAIN-CONTAINING PROTEIN"/>
    <property type="match status" value="1"/>
</dbReference>
<dbReference type="InterPro" id="IPR050595">
    <property type="entry name" value="Bact_response_regulator"/>
</dbReference>
<dbReference type="SUPFAM" id="SSF52172">
    <property type="entry name" value="CheY-like"/>
    <property type="match status" value="1"/>
</dbReference>
<evidence type="ECO:0000256" key="1">
    <source>
        <dbReference type="ARBA" id="ARBA00022553"/>
    </source>
</evidence>
<gene>
    <name evidence="4" type="ORF">V4C55_32815</name>
</gene>
<evidence type="ECO:0000313" key="5">
    <source>
        <dbReference type="Proteomes" id="UP001494588"/>
    </source>
</evidence>
<dbReference type="Proteomes" id="UP001494588">
    <property type="component" value="Unassembled WGS sequence"/>
</dbReference>
<dbReference type="PROSITE" id="PS50110">
    <property type="entry name" value="RESPONSE_REGULATORY"/>
    <property type="match status" value="1"/>
</dbReference>
<feature type="modified residue" description="4-aspartylphosphate" evidence="2">
    <location>
        <position position="51"/>
    </location>
</feature>
<dbReference type="PANTHER" id="PTHR44591">
    <property type="entry name" value="STRESS RESPONSE REGULATOR PROTEIN 1"/>
    <property type="match status" value="1"/>
</dbReference>